<dbReference type="EMBL" id="BK016112">
    <property type="protein sequence ID" value="DAF95971.1"/>
    <property type="molecule type" value="Genomic_DNA"/>
</dbReference>
<evidence type="ECO:0000313" key="1">
    <source>
        <dbReference type="EMBL" id="DAF95971.1"/>
    </source>
</evidence>
<organism evidence="1">
    <name type="scientific">Myoviridae sp. ctwVB15</name>
    <dbReference type="NCBI Taxonomy" id="2825208"/>
    <lineage>
        <taxon>Viruses</taxon>
        <taxon>Duplodnaviria</taxon>
        <taxon>Heunggongvirae</taxon>
        <taxon>Uroviricota</taxon>
        <taxon>Caudoviricetes</taxon>
    </lineage>
</organism>
<protein>
    <submittedName>
        <fullName evidence="1">Uncharacterized protein</fullName>
    </submittedName>
</protein>
<proteinExistence type="predicted"/>
<sequence>MNVVQASYIGDFAEYRANKAKHFGKCKHEIPAILNADFRRISKSE</sequence>
<name>A0A8S5UNG9_9CAUD</name>
<reference evidence="1" key="1">
    <citation type="journal article" date="2021" name="Proc. Natl. Acad. Sci. U.S.A.">
        <title>A Catalog of Tens of Thousands of Viruses from Human Metagenomes Reveals Hidden Associations with Chronic Diseases.</title>
        <authorList>
            <person name="Tisza M.J."/>
            <person name="Buck C.B."/>
        </authorList>
    </citation>
    <scope>NUCLEOTIDE SEQUENCE</scope>
    <source>
        <strain evidence="1">CtwVB15</strain>
    </source>
</reference>
<accession>A0A8S5UNG9</accession>